<dbReference type="PANTHER" id="PTHR33154">
    <property type="entry name" value="TRANSCRIPTIONAL REGULATOR, ARSR FAMILY"/>
    <property type="match status" value="1"/>
</dbReference>
<reference evidence="5" key="1">
    <citation type="submission" date="2021-05" db="EMBL/GenBank/DDBJ databases">
        <authorList>
            <person name="Pietrasiak N."/>
            <person name="Ward R."/>
            <person name="Stajich J.E."/>
            <person name="Kurbessoian T."/>
        </authorList>
    </citation>
    <scope>NUCLEOTIDE SEQUENCE</scope>
    <source>
        <strain evidence="5">GSE-NOS-MK-12-04C</strain>
    </source>
</reference>
<dbReference type="InterPro" id="IPR036388">
    <property type="entry name" value="WH-like_DNA-bd_sf"/>
</dbReference>
<dbReference type="GO" id="GO:0003677">
    <property type="term" value="F:DNA binding"/>
    <property type="evidence" value="ECO:0007669"/>
    <property type="project" value="UniProtKB-KW"/>
</dbReference>
<reference evidence="5" key="2">
    <citation type="journal article" date="2022" name="Microbiol. Resour. Announc.">
        <title>Metagenome Sequencing to Explore Phylogenomics of Terrestrial Cyanobacteria.</title>
        <authorList>
            <person name="Ward R.D."/>
            <person name="Stajich J.E."/>
            <person name="Johansen J.R."/>
            <person name="Huntemann M."/>
            <person name="Clum A."/>
            <person name="Foster B."/>
            <person name="Foster B."/>
            <person name="Roux S."/>
            <person name="Palaniappan K."/>
            <person name="Varghese N."/>
            <person name="Mukherjee S."/>
            <person name="Reddy T.B.K."/>
            <person name="Daum C."/>
            <person name="Copeland A."/>
            <person name="Chen I.A."/>
            <person name="Ivanova N.N."/>
            <person name="Kyrpides N.C."/>
            <person name="Shapiro N."/>
            <person name="Eloe-Fadrosh E.A."/>
            <person name="Pietrasiak N."/>
        </authorList>
    </citation>
    <scope>NUCLEOTIDE SEQUENCE</scope>
    <source>
        <strain evidence="5">GSE-NOS-MK-12-04C</strain>
    </source>
</reference>
<evidence type="ECO:0000313" key="6">
    <source>
        <dbReference type="Proteomes" id="UP000729701"/>
    </source>
</evidence>
<keyword evidence="1" id="KW-0805">Transcription regulation</keyword>
<dbReference type="Proteomes" id="UP000729701">
    <property type="component" value="Unassembled WGS sequence"/>
</dbReference>
<dbReference type="EMBL" id="JAHHGZ010000003">
    <property type="protein sequence ID" value="MBW4666481.1"/>
    <property type="molecule type" value="Genomic_DNA"/>
</dbReference>
<dbReference type="InterPro" id="IPR011991">
    <property type="entry name" value="ArsR-like_HTH"/>
</dbReference>
<evidence type="ECO:0000313" key="5">
    <source>
        <dbReference type="EMBL" id="MBW4666481.1"/>
    </source>
</evidence>
<evidence type="ECO:0000256" key="2">
    <source>
        <dbReference type="ARBA" id="ARBA00023125"/>
    </source>
</evidence>
<keyword evidence="2" id="KW-0238">DNA-binding</keyword>
<comment type="caution">
    <text evidence="5">The sequence shown here is derived from an EMBL/GenBank/DDBJ whole genome shotgun (WGS) entry which is preliminary data.</text>
</comment>
<dbReference type="PANTHER" id="PTHR33154:SF33">
    <property type="entry name" value="TRANSCRIPTIONAL REPRESSOR SDPR"/>
    <property type="match status" value="1"/>
</dbReference>
<evidence type="ECO:0000256" key="3">
    <source>
        <dbReference type="ARBA" id="ARBA00023163"/>
    </source>
</evidence>
<dbReference type="InterPro" id="IPR005471">
    <property type="entry name" value="Tscrpt_reg_IclR_N"/>
</dbReference>
<sequence length="174" mass="19866">MTQKNGWVQSAQPVKVKKKLQTRSKKIKKIRQNVAEQRRKTILDLLAESPATIFDIAPLLNRTVETAYHYCSILEKEGLIESYRRDRATPLTYCLKGQKPELIKIHGLTTWNKIINALAECDRPLTTAEIAEKTGMIQTTIRAMAAKMHKKGAIAAWVKQSRYHAKYYALQKDG</sequence>
<evidence type="ECO:0000256" key="1">
    <source>
        <dbReference type="ARBA" id="ARBA00023015"/>
    </source>
</evidence>
<dbReference type="InterPro" id="IPR036390">
    <property type="entry name" value="WH_DNA-bd_sf"/>
</dbReference>
<dbReference type="InterPro" id="IPR051081">
    <property type="entry name" value="HTH_MetalResp_TranReg"/>
</dbReference>
<feature type="domain" description="HTH iclR-type" evidence="4">
    <location>
        <begin position="114"/>
        <end position="153"/>
    </location>
</feature>
<dbReference type="Gene3D" id="1.10.10.10">
    <property type="entry name" value="Winged helix-like DNA-binding domain superfamily/Winged helix DNA-binding domain"/>
    <property type="match status" value="2"/>
</dbReference>
<dbReference type="GO" id="GO:0006355">
    <property type="term" value="P:regulation of DNA-templated transcription"/>
    <property type="evidence" value="ECO:0007669"/>
    <property type="project" value="InterPro"/>
</dbReference>
<gene>
    <name evidence="5" type="ORF">KME60_03295</name>
</gene>
<dbReference type="CDD" id="cd00090">
    <property type="entry name" value="HTH_ARSR"/>
    <property type="match status" value="1"/>
</dbReference>
<organism evidence="5 6">
    <name type="scientific">Cyanomargarita calcarea GSE-NOS-MK-12-04C</name>
    <dbReference type="NCBI Taxonomy" id="2839659"/>
    <lineage>
        <taxon>Bacteria</taxon>
        <taxon>Bacillati</taxon>
        <taxon>Cyanobacteriota</taxon>
        <taxon>Cyanophyceae</taxon>
        <taxon>Nostocales</taxon>
        <taxon>Cyanomargaritaceae</taxon>
        <taxon>Cyanomargarita</taxon>
    </lineage>
</organism>
<proteinExistence type="predicted"/>
<dbReference type="Pfam" id="PF09339">
    <property type="entry name" value="HTH_IclR"/>
    <property type="match status" value="1"/>
</dbReference>
<protein>
    <submittedName>
        <fullName evidence="5">ArsR family transcriptional regulator</fullName>
    </submittedName>
</protein>
<dbReference type="AlphaFoldDB" id="A0A951QJG9"/>
<dbReference type="SUPFAM" id="SSF46785">
    <property type="entry name" value="Winged helix' DNA-binding domain"/>
    <property type="match status" value="2"/>
</dbReference>
<evidence type="ECO:0000259" key="4">
    <source>
        <dbReference type="Pfam" id="PF09339"/>
    </source>
</evidence>
<accession>A0A951QJG9</accession>
<name>A0A951QJG9_9CYAN</name>
<keyword evidence="3" id="KW-0804">Transcription</keyword>